<evidence type="ECO:0000313" key="5">
    <source>
        <dbReference type="Proteomes" id="UP001596113"/>
    </source>
</evidence>
<gene>
    <name evidence="4" type="ORF">ACFPOF_07875</name>
</gene>
<dbReference type="CDD" id="cd02440">
    <property type="entry name" value="AdoMet_MTases"/>
    <property type="match status" value="1"/>
</dbReference>
<reference evidence="5" key="1">
    <citation type="journal article" date="2019" name="Int. J. Syst. Evol. Microbiol.">
        <title>The Global Catalogue of Microorganisms (GCM) 10K type strain sequencing project: providing services to taxonomists for standard genome sequencing and annotation.</title>
        <authorList>
            <consortium name="The Broad Institute Genomics Platform"/>
            <consortium name="The Broad Institute Genome Sequencing Center for Infectious Disease"/>
            <person name="Wu L."/>
            <person name="Ma J."/>
        </authorList>
    </citation>
    <scope>NUCLEOTIDE SEQUENCE [LARGE SCALE GENOMIC DNA]</scope>
    <source>
        <strain evidence="5">CGMCC 1.18575</strain>
    </source>
</reference>
<keyword evidence="2 4" id="KW-0808">Transferase</keyword>
<dbReference type="RefSeq" id="WP_378131294.1">
    <property type="nucleotide sequence ID" value="NZ_JBHSMI010000013.1"/>
</dbReference>
<dbReference type="EMBL" id="JBHSMI010000013">
    <property type="protein sequence ID" value="MFC5402655.1"/>
    <property type="molecule type" value="Genomic_DNA"/>
</dbReference>
<feature type="domain" description="Methyltransferase" evidence="3">
    <location>
        <begin position="27"/>
        <end position="118"/>
    </location>
</feature>
<evidence type="ECO:0000256" key="1">
    <source>
        <dbReference type="ARBA" id="ARBA00022603"/>
    </source>
</evidence>
<dbReference type="EC" id="2.1.1.64" evidence="4"/>
<sequence>MEHYWNHNTAFHEELVADAKQRGGRALDIGCGEGLLLQRLAPFVEHAVGIDPDAQIIPRARTRLASVSNVSLINGDFLEMPEPAQRELYSTIVCVATLHHMELRAALQQMGRFLAPGGRLLVVGLAANKSIADFVISGLHVVPIRIMDRLHGVVQDIGVRIADPKESLSEIRHVAREVLPGAKIRRRFYYRYLLSWDKPK</sequence>
<keyword evidence="5" id="KW-1185">Reference proteome</keyword>
<comment type="caution">
    <text evidence="4">The sequence shown here is derived from an EMBL/GenBank/DDBJ whole genome shotgun (WGS) entry which is preliminary data.</text>
</comment>
<proteinExistence type="predicted"/>
<dbReference type="InterPro" id="IPR041698">
    <property type="entry name" value="Methyltransf_25"/>
</dbReference>
<dbReference type="GO" id="GO:0102208">
    <property type="term" value="F:2-polyprenyl-6-hydroxyphenol methylase activity"/>
    <property type="evidence" value="ECO:0007669"/>
    <property type="project" value="UniProtKB-EC"/>
</dbReference>
<dbReference type="GO" id="GO:0032259">
    <property type="term" value="P:methylation"/>
    <property type="evidence" value="ECO:0007669"/>
    <property type="project" value="UniProtKB-KW"/>
</dbReference>
<keyword evidence="1 4" id="KW-0489">Methyltransferase</keyword>
<protein>
    <submittedName>
        <fullName evidence="4">Class I SAM-dependent methyltransferase</fullName>
        <ecNumber evidence="4">2.1.1.222</ecNumber>
        <ecNumber evidence="4">2.1.1.64</ecNumber>
    </submittedName>
</protein>
<dbReference type="SUPFAM" id="SSF53335">
    <property type="entry name" value="S-adenosyl-L-methionine-dependent methyltransferases"/>
    <property type="match status" value="1"/>
</dbReference>
<name>A0ABW0HN72_9BACL</name>
<dbReference type="GO" id="GO:0061542">
    <property type="term" value="F:3-demethylubiquinol 3-O-methyltransferase activity"/>
    <property type="evidence" value="ECO:0007669"/>
    <property type="project" value="UniProtKB-EC"/>
</dbReference>
<dbReference type="InterPro" id="IPR029063">
    <property type="entry name" value="SAM-dependent_MTases_sf"/>
</dbReference>
<dbReference type="Gene3D" id="3.40.50.150">
    <property type="entry name" value="Vaccinia Virus protein VP39"/>
    <property type="match status" value="1"/>
</dbReference>
<evidence type="ECO:0000256" key="2">
    <source>
        <dbReference type="ARBA" id="ARBA00022679"/>
    </source>
</evidence>
<dbReference type="PANTHER" id="PTHR43861:SF1">
    <property type="entry name" value="TRANS-ACONITATE 2-METHYLTRANSFERASE"/>
    <property type="match status" value="1"/>
</dbReference>
<dbReference type="EC" id="2.1.1.222" evidence="4"/>
<dbReference type="PANTHER" id="PTHR43861">
    <property type="entry name" value="TRANS-ACONITATE 2-METHYLTRANSFERASE-RELATED"/>
    <property type="match status" value="1"/>
</dbReference>
<organism evidence="4 5">
    <name type="scientific">Cohnella soli</name>
    <dbReference type="NCBI Taxonomy" id="425005"/>
    <lineage>
        <taxon>Bacteria</taxon>
        <taxon>Bacillati</taxon>
        <taxon>Bacillota</taxon>
        <taxon>Bacilli</taxon>
        <taxon>Bacillales</taxon>
        <taxon>Paenibacillaceae</taxon>
        <taxon>Cohnella</taxon>
    </lineage>
</organism>
<dbReference type="Pfam" id="PF13649">
    <property type="entry name" value="Methyltransf_25"/>
    <property type="match status" value="1"/>
</dbReference>
<evidence type="ECO:0000313" key="4">
    <source>
        <dbReference type="EMBL" id="MFC5402655.1"/>
    </source>
</evidence>
<dbReference type="Proteomes" id="UP001596113">
    <property type="component" value="Unassembled WGS sequence"/>
</dbReference>
<evidence type="ECO:0000259" key="3">
    <source>
        <dbReference type="Pfam" id="PF13649"/>
    </source>
</evidence>
<accession>A0ABW0HN72</accession>